<comment type="caution">
    <text evidence="1">The sequence shown here is derived from an EMBL/GenBank/DDBJ whole genome shotgun (WGS) entry which is preliminary data.</text>
</comment>
<protein>
    <submittedName>
        <fullName evidence="1">Uncharacterized protein</fullName>
    </submittedName>
</protein>
<evidence type="ECO:0000313" key="1">
    <source>
        <dbReference type="EMBL" id="GAI22554.1"/>
    </source>
</evidence>
<gene>
    <name evidence="1" type="ORF">S06H3_35386</name>
</gene>
<proteinExistence type="predicted"/>
<sequence length="32" mass="3744">RFWKSEEDADKLAAYNTLYQCLVTLSKLLAPR</sequence>
<dbReference type="Gene3D" id="1.10.730.10">
    <property type="entry name" value="Isoleucyl-tRNA Synthetase, Domain 1"/>
    <property type="match status" value="1"/>
</dbReference>
<accession>X1NV74</accession>
<dbReference type="AlphaFoldDB" id="X1NV74"/>
<feature type="non-terminal residue" evidence="1">
    <location>
        <position position="1"/>
    </location>
</feature>
<reference evidence="1" key="1">
    <citation type="journal article" date="2014" name="Front. Microbiol.">
        <title>High frequency of phylogenetically diverse reductive dehalogenase-homologous genes in deep subseafloor sedimentary metagenomes.</title>
        <authorList>
            <person name="Kawai M."/>
            <person name="Futagami T."/>
            <person name="Toyoda A."/>
            <person name="Takaki Y."/>
            <person name="Nishi S."/>
            <person name="Hori S."/>
            <person name="Arai W."/>
            <person name="Tsubouchi T."/>
            <person name="Morono Y."/>
            <person name="Uchiyama I."/>
            <person name="Ito T."/>
            <person name="Fujiyama A."/>
            <person name="Inagaki F."/>
            <person name="Takami H."/>
        </authorList>
    </citation>
    <scope>NUCLEOTIDE SEQUENCE</scope>
    <source>
        <strain evidence="1">Expedition CK06-06</strain>
    </source>
</reference>
<name>X1NV74_9ZZZZ</name>
<organism evidence="1">
    <name type="scientific">marine sediment metagenome</name>
    <dbReference type="NCBI Taxonomy" id="412755"/>
    <lineage>
        <taxon>unclassified sequences</taxon>
        <taxon>metagenomes</taxon>
        <taxon>ecological metagenomes</taxon>
    </lineage>
</organism>
<dbReference type="EMBL" id="BARV01021343">
    <property type="protein sequence ID" value="GAI22554.1"/>
    <property type="molecule type" value="Genomic_DNA"/>
</dbReference>